<sequence length="359" mass="39611">MFRKLYKKLRRRDASPSNSPQISASPMTPTRKVGTATFPAIGLGMMGIGAYYGALGSFEERFKVLDAAIAAGCTFWDTADMYGDSEELIGKYFAARPGAREKVFLSSKFGFVLPSFEINSTPEYTKIAVESSLKKLGVDYIDCYYVHRADLKTPIEHTITALAEFVKAGKIKYIGLSEISAKTLRRAHAVHPISVIQMEYSPFTLDIEDPKLGVLPAARELGIPMVAYAPLARGLATGQFRSPDDFEESDFRRMIPRFSAENFPKVNKLQDALKAIGEKYNANVSQVTLAWILAQGEDIIVIPGTKKVKYVEDNMAALKIKLSPEDVKAVRDAAVASDAASQRYPDFMMTHIVADTPEP</sequence>
<feature type="compositionally biased region" description="Basic residues" evidence="2">
    <location>
        <begin position="1"/>
        <end position="11"/>
    </location>
</feature>
<keyword evidence="3" id="KW-0812">Transmembrane</keyword>
<dbReference type="PANTHER" id="PTHR43625:SF40">
    <property type="entry name" value="ALDO-KETO REDUCTASE YAKC [NADP(+)]"/>
    <property type="match status" value="1"/>
</dbReference>
<reference evidence="5" key="1">
    <citation type="submission" date="2023-03" db="EMBL/GenBank/DDBJ databases">
        <title>Massive genome expansion in bonnet fungi (Mycena s.s.) driven by repeated elements and novel gene families across ecological guilds.</title>
        <authorList>
            <consortium name="Lawrence Berkeley National Laboratory"/>
            <person name="Harder C.B."/>
            <person name="Miyauchi S."/>
            <person name="Viragh M."/>
            <person name="Kuo A."/>
            <person name="Thoen E."/>
            <person name="Andreopoulos B."/>
            <person name="Lu D."/>
            <person name="Skrede I."/>
            <person name="Drula E."/>
            <person name="Henrissat B."/>
            <person name="Morin E."/>
            <person name="Kohler A."/>
            <person name="Barry K."/>
            <person name="LaButti K."/>
            <person name="Morin E."/>
            <person name="Salamov A."/>
            <person name="Lipzen A."/>
            <person name="Mereny Z."/>
            <person name="Hegedus B."/>
            <person name="Baldrian P."/>
            <person name="Stursova M."/>
            <person name="Weitz H."/>
            <person name="Taylor A."/>
            <person name="Grigoriev I.V."/>
            <person name="Nagy L.G."/>
            <person name="Martin F."/>
            <person name="Kauserud H."/>
        </authorList>
    </citation>
    <scope>NUCLEOTIDE SEQUENCE</scope>
    <source>
        <strain evidence="5">CBHHK182m</strain>
    </source>
</reference>
<accession>A0AAD7IZ45</accession>
<dbReference type="EMBL" id="JARKIB010000062">
    <property type="protein sequence ID" value="KAJ7751449.1"/>
    <property type="molecule type" value="Genomic_DNA"/>
</dbReference>
<comment type="caution">
    <text evidence="5">The sequence shown here is derived from an EMBL/GenBank/DDBJ whole genome shotgun (WGS) entry which is preliminary data.</text>
</comment>
<dbReference type="GO" id="GO:0005737">
    <property type="term" value="C:cytoplasm"/>
    <property type="evidence" value="ECO:0007669"/>
    <property type="project" value="TreeGrafter"/>
</dbReference>
<evidence type="ECO:0000313" key="5">
    <source>
        <dbReference type="EMBL" id="KAJ7751449.1"/>
    </source>
</evidence>
<evidence type="ECO:0000259" key="4">
    <source>
        <dbReference type="Pfam" id="PF00248"/>
    </source>
</evidence>
<evidence type="ECO:0000256" key="3">
    <source>
        <dbReference type="SAM" id="Phobius"/>
    </source>
</evidence>
<name>A0AAD7IZ45_9AGAR</name>
<dbReference type="GO" id="GO:0016491">
    <property type="term" value="F:oxidoreductase activity"/>
    <property type="evidence" value="ECO:0007669"/>
    <property type="project" value="UniProtKB-KW"/>
</dbReference>
<dbReference type="PRINTS" id="PR00069">
    <property type="entry name" value="ALDKETRDTASE"/>
</dbReference>
<dbReference type="Proteomes" id="UP001215598">
    <property type="component" value="Unassembled WGS sequence"/>
</dbReference>
<feature type="region of interest" description="Disordered" evidence="2">
    <location>
        <begin position="1"/>
        <end position="30"/>
    </location>
</feature>
<evidence type="ECO:0000256" key="1">
    <source>
        <dbReference type="ARBA" id="ARBA00023002"/>
    </source>
</evidence>
<evidence type="ECO:0000313" key="6">
    <source>
        <dbReference type="Proteomes" id="UP001215598"/>
    </source>
</evidence>
<dbReference type="Gene3D" id="3.20.20.100">
    <property type="entry name" value="NADP-dependent oxidoreductase domain"/>
    <property type="match status" value="1"/>
</dbReference>
<dbReference type="InterPro" id="IPR020471">
    <property type="entry name" value="AKR"/>
</dbReference>
<organism evidence="5 6">
    <name type="scientific">Mycena metata</name>
    <dbReference type="NCBI Taxonomy" id="1033252"/>
    <lineage>
        <taxon>Eukaryota</taxon>
        <taxon>Fungi</taxon>
        <taxon>Dikarya</taxon>
        <taxon>Basidiomycota</taxon>
        <taxon>Agaricomycotina</taxon>
        <taxon>Agaricomycetes</taxon>
        <taxon>Agaricomycetidae</taxon>
        <taxon>Agaricales</taxon>
        <taxon>Marasmiineae</taxon>
        <taxon>Mycenaceae</taxon>
        <taxon>Mycena</taxon>
    </lineage>
</organism>
<feature type="compositionally biased region" description="Polar residues" evidence="2">
    <location>
        <begin position="15"/>
        <end position="28"/>
    </location>
</feature>
<proteinExistence type="predicted"/>
<keyword evidence="3" id="KW-1133">Transmembrane helix</keyword>
<dbReference type="SUPFAM" id="SSF51430">
    <property type="entry name" value="NAD(P)-linked oxidoreductase"/>
    <property type="match status" value="1"/>
</dbReference>
<feature type="domain" description="NADP-dependent oxidoreductase" evidence="4">
    <location>
        <begin position="41"/>
        <end position="332"/>
    </location>
</feature>
<feature type="transmembrane region" description="Helical" evidence="3">
    <location>
        <begin position="33"/>
        <end position="54"/>
    </location>
</feature>
<protein>
    <submittedName>
        <fullName evidence="5">NADP-dependent oxidoreductase domain-containing protein</fullName>
    </submittedName>
</protein>
<dbReference type="Pfam" id="PF00248">
    <property type="entry name" value="Aldo_ket_red"/>
    <property type="match status" value="1"/>
</dbReference>
<dbReference type="InterPro" id="IPR050791">
    <property type="entry name" value="Aldo-Keto_reductase"/>
</dbReference>
<dbReference type="PANTHER" id="PTHR43625">
    <property type="entry name" value="AFLATOXIN B1 ALDEHYDE REDUCTASE"/>
    <property type="match status" value="1"/>
</dbReference>
<dbReference type="AlphaFoldDB" id="A0AAD7IZ45"/>
<dbReference type="InterPro" id="IPR023210">
    <property type="entry name" value="NADP_OxRdtase_dom"/>
</dbReference>
<evidence type="ECO:0000256" key="2">
    <source>
        <dbReference type="SAM" id="MobiDB-lite"/>
    </source>
</evidence>
<gene>
    <name evidence="5" type="ORF">B0H16DRAFT_1548497</name>
</gene>
<dbReference type="InterPro" id="IPR036812">
    <property type="entry name" value="NAD(P)_OxRdtase_dom_sf"/>
</dbReference>
<keyword evidence="6" id="KW-1185">Reference proteome</keyword>
<keyword evidence="3" id="KW-0472">Membrane</keyword>
<keyword evidence="1" id="KW-0560">Oxidoreductase</keyword>